<dbReference type="Proteomes" id="UP000252519">
    <property type="component" value="Unassembled WGS sequence"/>
</dbReference>
<comment type="caution">
    <text evidence="1">The sequence shown here is derived from an EMBL/GenBank/DDBJ whole genome shotgun (WGS) entry which is preliminary data.</text>
</comment>
<evidence type="ECO:0000313" key="1">
    <source>
        <dbReference type="EMBL" id="RCN32255.1"/>
    </source>
</evidence>
<accession>A0A368FN81</accession>
<organism evidence="1 2">
    <name type="scientific">Ancylostoma caninum</name>
    <name type="common">Dog hookworm</name>
    <dbReference type="NCBI Taxonomy" id="29170"/>
    <lineage>
        <taxon>Eukaryota</taxon>
        <taxon>Metazoa</taxon>
        <taxon>Ecdysozoa</taxon>
        <taxon>Nematoda</taxon>
        <taxon>Chromadorea</taxon>
        <taxon>Rhabditida</taxon>
        <taxon>Rhabditina</taxon>
        <taxon>Rhabditomorpha</taxon>
        <taxon>Strongyloidea</taxon>
        <taxon>Ancylostomatidae</taxon>
        <taxon>Ancylostomatinae</taxon>
        <taxon>Ancylostoma</taxon>
    </lineage>
</organism>
<sequence length="100" mass="11224">MQKQITNEGRERKPHYANRFGAMNINPASGTWKIPASEFGPGCDIADIYLRLQLTTSHLNIDSAKESKQFFEQFIRDIVVSVGVAFSAVLCLNFTKKMKG</sequence>
<protein>
    <submittedName>
        <fullName evidence="1">Uncharacterized protein</fullName>
    </submittedName>
</protein>
<name>A0A368FN81_ANCCA</name>
<evidence type="ECO:0000313" key="2">
    <source>
        <dbReference type="Proteomes" id="UP000252519"/>
    </source>
</evidence>
<reference evidence="1 2" key="1">
    <citation type="submission" date="2014-10" db="EMBL/GenBank/DDBJ databases">
        <title>Draft genome of the hookworm Ancylostoma caninum.</title>
        <authorList>
            <person name="Mitreva M."/>
        </authorList>
    </citation>
    <scope>NUCLEOTIDE SEQUENCE [LARGE SCALE GENOMIC DNA]</scope>
    <source>
        <strain evidence="1 2">Baltimore</strain>
    </source>
</reference>
<dbReference type="EMBL" id="JOJR01001130">
    <property type="protein sequence ID" value="RCN32255.1"/>
    <property type="molecule type" value="Genomic_DNA"/>
</dbReference>
<dbReference type="AlphaFoldDB" id="A0A368FN81"/>
<keyword evidence="2" id="KW-1185">Reference proteome</keyword>
<proteinExistence type="predicted"/>
<gene>
    <name evidence="1" type="ORF">ANCCAN_21944</name>
</gene>